<dbReference type="Proteomes" id="UP001497453">
    <property type="component" value="Chromosome 6"/>
</dbReference>
<evidence type="ECO:0000313" key="3">
    <source>
        <dbReference type="Proteomes" id="UP001497453"/>
    </source>
</evidence>
<name>A0ABP1DTB8_9APHY</name>
<dbReference type="InterPro" id="IPR010730">
    <property type="entry name" value="HET"/>
</dbReference>
<reference evidence="3" key="1">
    <citation type="submission" date="2024-04" db="EMBL/GenBank/DDBJ databases">
        <authorList>
            <person name="Shaw F."/>
            <person name="Minotto A."/>
        </authorList>
    </citation>
    <scope>NUCLEOTIDE SEQUENCE [LARGE SCALE GENOMIC DNA]</scope>
</reference>
<gene>
    <name evidence="2" type="ORF">GFSPODELE1_LOCUS7850</name>
</gene>
<accession>A0ABP1DTB8</accession>
<dbReference type="PANTHER" id="PTHR33112">
    <property type="entry name" value="DOMAIN PROTEIN, PUTATIVE-RELATED"/>
    <property type="match status" value="1"/>
</dbReference>
<dbReference type="PANTHER" id="PTHR33112:SF16">
    <property type="entry name" value="HETEROKARYON INCOMPATIBILITY DOMAIN-CONTAINING PROTEIN"/>
    <property type="match status" value="1"/>
</dbReference>
<organism evidence="2 3">
    <name type="scientific">Somion occarium</name>
    <dbReference type="NCBI Taxonomy" id="3059160"/>
    <lineage>
        <taxon>Eukaryota</taxon>
        <taxon>Fungi</taxon>
        <taxon>Dikarya</taxon>
        <taxon>Basidiomycota</taxon>
        <taxon>Agaricomycotina</taxon>
        <taxon>Agaricomycetes</taxon>
        <taxon>Polyporales</taxon>
        <taxon>Cerrenaceae</taxon>
        <taxon>Somion</taxon>
    </lineage>
</organism>
<sequence length="226" mass="25303">MGDGSATASNHGIVFVSPSLQDSYNHPLALYEPKGEQIRDITPKEVPTVPEGKVIYSQSLPALRAAAGRDERIDVTDCATAERYRFIDCNSFVRHGVLELWEVPQLPIDQYIAISHIWKSKEPRPHDLTTNGVFLVECEERNDGGPISIDVLRYSSSAALQMGIRLLWLDRLCILQTPTTAGQRDKRWQILHMYDVYKGCHACLVLPAGLQRFPDESEETGGVERA</sequence>
<evidence type="ECO:0000259" key="1">
    <source>
        <dbReference type="Pfam" id="PF06985"/>
    </source>
</evidence>
<keyword evidence="3" id="KW-1185">Reference proteome</keyword>
<feature type="domain" description="Heterokaryon incompatibility" evidence="1">
    <location>
        <begin position="111"/>
        <end position="206"/>
    </location>
</feature>
<evidence type="ECO:0000313" key="2">
    <source>
        <dbReference type="EMBL" id="CAL1710479.1"/>
    </source>
</evidence>
<proteinExistence type="predicted"/>
<dbReference type="EMBL" id="OZ037949">
    <property type="protein sequence ID" value="CAL1710479.1"/>
    <property type="molecule type" value="Genomic_DNA"/>
</dbReference>
<dbReference type="Pfam" id="PF06985">
    <property type="entry name" value="HET"/>
    <property type="match status" value="1"/>
</dbReference>
<protein>
    <recommendedName>
        <fullName evidence="1">Heterokaryon incompatibility domain-containing protein</fullName>
    </recommendedName>
</protein>